<keyword evidence="1" id="KW-1133">Transmembrane helix</keyword>
<dbReference type="EMBL" id="CABEEZ010000025">
    <property type="protein sequence ID" value="VTR21524.1"/>
    <property type="molecule type" value="Genomic_DNA"/>
</dbReference>
<accession>A0A4U9TYH0</accession>
<feature type="transmembrane region" description="Helical" evidence="1">
    <location>
        <begin position="37"/>
        <end position="61"/>
    </location>
</feature>
<evidence type="ECO:0000256" key="1">
    <source>
        <dbReference type="SAM" id="Phobius"/>
    </source>
</evidence>
<reference evidence="2" key="1">
    <citation type="submission" date="2019-05" db="EMBL/GenBank/DDBJ databases">
        <authorList>
            <consortium name="Pathogen Informatics"/>
        </authorList>
    </citation>
    <scope>NUCLEOTIDE SEQUENCE [LARGE SCALE GENOMIC DNA]</scope>
    <source>
        <strain evidence="2">NCTC12965</strain>
    </source>
</reference>
<keyword evidence="1" id="KW-0812">Transmembrane</keyword>
<gene>
    <name evidence="2" type="ORF">NCTC12965_01290</name>
</gene>
<evidence type="ECO:0000313" key="2">
    <source>
        <dbReference type="EMBL" id="VTR21524.1"/>
    </source>
</evidence>
<organism evidence="2">
    <name type="scientific">Serratia fonticola</name>
    <dbReference type="NCBI Taxonomy" id="47917"/>
    <lineage>
        <taxon>Bacteria</taxon>
        <taxon>Pseudomonadati</taxon>
        <taxon>Pseudomonadota</taxon>
        <taxon>Gammaproteobacteria</taxon>
        <taxon>Enterobacterales</taxon>
        <taxon>Yersiniaceae</taxon>
        <taxon>Serratia</taxon>
    </lineage>
</organism>
<dbReference type="AlphaFoldDB" id="A0A4U9TYH0"/>
<keyword evidence="1" id="KW-0472">Membrane</keyword>
<sequence length="77" mass="9271">MNRRAQLRLQRRSAKPPRWLKANSTFSQFIRLMERSLLNLTTIVLGLFMTYTWLSWILALFPYTRPWDNILGMPCIR</sequence>
<name>A0A4U9TYH0_SERFO</name>
<protein>
    <submittedName>
        <fullName evidence="2">Uncharacterized protein</fullName>
    </submittedName>
</protein>
<proteinExistence type="predicted"/>